<evidence type="ECO:0000256" key="4">
    <source>
        <dbReference type="ARBA" id="ARBA00011956"/>
    </source>
</evidence>
<evidence type="ECO:0000256" key="2">
    <source>
        <dbReference type="ARBA" id="ARBA00001947"/>
    </source>
</evidence>
<keyword evidence="7 12" id="KW-0413">Isomerase</keyword>
<protein>
    <recommendedName>
        <fullName evidence="4">mannose-6-phosphate isomerase</fullName>
        <ecNumber evidence="4">5.3.1.8</ecNumber>
    </recommendedName>
    <alternativeName>
        <fullName evidence="8">Phosphohexomutase</fullName>
    </alternativeName>
    <alternativeName>
        <fullName evidence="9">Phosphomannose isomerase</fullName>
    </alternativeName>
</protein>
<dbReference type="EC" id="5.3.1.8" evidence="4"/>
<evidence type="ECO:0000256" key="7">
    <source>
        <dbReference type="ARBA" id="ARBA00023235"/>
    </source>
</evidence>
<reference evidence="12 13" key="1">
    <citation type="submission" date="2021-09" db="EMBL/GenBank/DDBJ databases">
        <title>Isoptericola luteus sp. nov., a novel bacterium isolated from Harbin, the capital city of Heilongjiang province.</title>
        <authorList>
            <person name="Li J."/>
        </authorList>
    </citation>
    <scope>NUCLEOTIDE SEQUENCE [LARGE SCALE GENOMIC DNA]</scope>
    <source>
        <strain evidence="12 13">NEAU-Y5</strain>
    </source>
</reference>
<dbReference type="InterPro" id="IPR016305">
    <property type="entry name" value="Mannose-6-P_Isomerase"/>
</dbReference>
<accession>A0ABS7ZCW0</accession>
<dbReference type="EMBL" id="JAIXCQ010000003">
    <property type="protein sequence ID" value="MCA5892753.1"/>
    <property type="molecule type" value="Genomic_DNA"/>
</dbReference>
<dbReference type="RefSeq" id="WP_225564529.1">
    <property type="nucleotide sequence ID" value="NZ_JAIXCQ010000003.1"/>
</dbReference>
<dbReference type="Proteomes" id="UP001319870">
    <property type="component" value="Unassembled WGS sequence"/>
</dbReference>
<evidence type="ECO:0000256" key="5">
    <source>
        <dbReference type="ARBA" id="ARBA00022723"/>
    </source>
</evidence>
<dbReference type="PANTHER" id="PTHR10309:SF0">
    <property type="entry name" value="MANNOSE-6-PHOSPHATE ISOMERASE"/>
    <property type="match status" value="1"/>
</dbReference>
<evidence type="ECO:0000259" key="11">
    <source>
        <dbReference type="Pfam" id="PF21621"/>
    </source>
</evidence>
<evidence type="ECO:0000256" key="6">
    <source>
        <dbReference type="ARBA" id="ARBA00022833"/>
    </source>
</evidence>
<dbReference type="Gene3D" id="1.10.441.10">
    <property type="entry name" value="Phosphomannose Isomerase, domain 2"/>
    <property type="match status" value="1"/>
</dbReference>
<comment type="caution">
    <text evidence="12">The sequence shown here is derived from an EMBL/GenBank/DDBJ whole genome shotgun (WGS) entry which is preliminary data.</text>
</comment>
<dbReference type="InterPro" id="IPR001250">
    <property type="entry name" value="Man6P_Isoase-1"/>
</dbReference>
<dbReference type="PRINTS" id="PR00714">
    <property type="entry name" value="MAN6PISMRASE"/>
</dbReference>
<dbReference type="CDD" id="cd07011">
    <property type="entry name" value="cupin_PMI_type_I_N"/>
    <property type="match status" value="1"/>
</dbReference>
<comment type="similarity">
    <text evidence="3">Belongs to the mannose-6-phosphate isomerase type 1 family.</text>
</comment>
<dbReference type="SUPFAM" id="SSF51182">
    <property type="entry name" value="RmlC-like cupins"/>
    <property type="match status" value="1"/>
</dbReference>
<gene>
    <name evidence="12" type="primary">manA</name>
    <name evidence="12" type="ORF">LEP48_05220</name>
</gene>
<dbReference type="InterPro" id="IPR014710">
    <property type="entry name" value="RmlC-like_jellyroll"/>
</dbReference>
<comment type="cofactor">
    <cofactor evidence="2">
        <name>Zn(2+)</name>
        <dbReference type="ChEBI" id="CHEBI:29105"/>
    </cofactor>
</comment>
<dbReference type="NCBIfam" id="TIGR00218">
    <property type="entry name" value="manA"/>
    <property type="match status" value="1"/>
</dbReference>
<proteinExistence type="inferred from homology"/>
<name>A0ABS7ZCW0_9MICO</name>
<sequence>MVDAAMMNTPQMTRTETLLRLDNPVRPYAWGSTTHIPELLGRDTDGRPAAELWLGAHPGAPSRVPAPDGGSHALGDLVRHDPEALLGARVADRFGPRLPYLLKVLAAEQSLSLQVHPRPHLARAGYQRERRAGLAADDHRRSFHDEHHKPEMIVALSAFEALAGFRSPRSVRALLDGLTGRLVDRVRAELERRPSAAGLRAATEVLVDARSSATRATDVAQAVASVAARHAAATSPGTARADATVLLLARQHPGDPGALVSLLLHRVTLEPGEAMFVPAGEVHAYLSGLGVEVMASSDNVLRAGLTAKHVDTAALLECASFAPRPPARPEVSVSGGESVVTTYRAPVEEFALTFADVVPGEPVALAPDGPRVVLVLDGEARLLTSTGDVVLRRGESCFVPHAAGSVTVDGAAHLVCAWTP</sequence>
<evidence type="ECO:0000259" key="10">
    <source>
        <dbReference type="Pfam" id="PF20511"/>
    </source>
</evidence>
<keyword evidence="6" id="KW-0862">Zinc</keyword>
<feature type="domain" description="Phosphomannose isomerase type I catalytic" evidence="10">
    <location>
        <begin position="18"/>
        <end position="166"/>
    </location>
</feature>
<feature type="domain" description="Mannose-6-phosphate isomerase cupin" evidence="11">
    <location>
        <begin position="341"/>
        <end position="415"/>
    </location>
</feature>
<evidence type="ECO:0000256" key="8">
    <source>
        <dbReference type="ARBA" id="ARBA00029741"/>
    </source>
</evidence>
<dbReference type="PIRSF" id="PIRSF001480">
    <property type="entry name" value="Mannose-6-phosphate_isomerase"/>
    <property type="match status" value="1"/>
</dbReference>
<dbReference type="InterPro" id="IPR046457">
    <property type="entry name" value="PMI_typeI_cat"/>
</dbReference>
<dbReference type="InterPro" id="IPR011051">
    <property type="entry name" value="RmlC_Cupin_sf"/>
</dbReference>
<dbReference type="InterPro" id="IPR049071">
    <property type="entry name" value="MPI_cupin_dom"/>
</dbReference>
<dbReference type="GO" id="GO:0004476">
    <property type="term" value="F:mannose-6-phosphate isomerase activity"/>
    <property type="evidence" value="ECO:0007669"/>
    <property type="project" value="UniProtKB-EC"/>
</dbReference>
<evidence type="ECO:0000256" key="1">
    <source>
        <dbReference type="ARBA" id="ARBA00000757"/>
    </source>
</evidence>
<keyword evidence="5" id="KW-0479">Metal-binding</keyword>
<evidence type="ECO:0000256" key="9">
    <source>
        <dbReference type="ARBA" id="ARBA00030762"/>
    </source>
</evidence>
<organism evidence="12 13">
    <name type="scientific">Isoptericola luteus</name>
    <dbReference type="NCBI Taxonomy" id="2879484"/>
    <lineage>
        <taxon>Bacteria</taxon>
        <taxon>Bacillati</taxon>
        <taxon>Actinomycetota</taxon>
        <taxon>Actinomycetes</taxon>
        <taxon>Micrococcales</taxon>
        <taxon>Promicromonosporaceae</taxon>
        <taxon>Isoptericola</taxon>
    </lineage>
</organism>
<evidence type="ECO:0000313" key="13">
    <source>
        <dbReference type="Proteomes" id="UP001319870"/>
    </source>
</evidence>
<dbReference type="Gene3D" id="2.60.120.10">
    <property type="entry name" value="Jelly Rolls"/>
    <property type="match status" value="2"/>
</dbReference>
<dbReference type="Pfam" id="PF20511">
    <property type="entry name" value="PMI_typeI_cat"/>
    <property type="match status" value="1"/>
</dbReference>
<dbReference type="PANTHER" id="PTHR10309">
    <property type="entry name" value="MANNOSE-6-PHOSPHATE ISOMERASE"/>
    <property type="match status" value="1"/>
</dbReference>
<evidence type="ECO:0000256" key="3">
    <source>
        <dbReference type="ARBA" id="ARBA00010772"/>
    </source>
</evidence>
<dbReference type="Pfam" id="PF21621">
    <property type="entry name" value="MPI_cupin_dom"/>
    <property type="match status" value="1"/>
</dbReference>
<comment type="catalytic activity">
    <reaction evidence="1">
        <text>D-mannose 6-phosphate = D-fructose 6-phosphate</text>
        <dbReference type="Rhea" id="RHEA:12356"/>
        <dbReference type="ChEBI" id="CHEBI:58735"/>
        <dbReference type="ChEBI" id="CHEBI:61527"/>
        <dbReference type="EC" id="5.3.1.8"/>
    </reaction>
</comment>
<evidence type="ECO:0000313" key="12">
    <source>
        <dbReference type="EMBL" id="MCA5892753.1"/>
    </source>
</evidence>
<keyword evidence="13" id="KW-1185">Reference proteome</keyword>